<name>A0ACB6Z637_THEGA</name>
<comment type="caution">
    <text evidence="1">The sequence shown here is derived from an EMBL/GenBank/DDBJ whole genome shotgun (WGS) entry which is preliminary data.</text>
</comment>
<accession>A0ACB6Z637</accession>
<gene>
    <name evidence="1" type="ORF">BDM02DRAFT_3207931</name>
</gene>
<dbReference type="EMBL" id="MU118109">
    <property type="protein sequence ID" value="KAF9644999.1"/>
    <property type="molecule type" value="Genomic_DNA"/>
</dbReference>
<reference evidence="1" key="1">
    <citation type="submission" date="2019-10" db="EMBL/GenBank/DDBJ databases">
        <authorList>
            <consortium name="DOE Joint Genome Institute"/>
            <person name="Kuo A."/>
            <person name="Miyauchi S."/>
            <person name="Kiss E."/>
            <person name="Drula E."/>
            <person name="Kohler A."/>
            <person name="Sanchez-Garcia M."/>
            <person name="Andreopoulos B."/>
            <person name="Barry K.W."/>
            <person name="Bonito G."/>
            <person name="Buee M."/>
            <person name="Carver A."/>
            <person name="Chen C."/>
            <person name="Cichocki N."/>
            <person name="Clum A."/>
            <person name="Culley D."/>
            <person name="Crous P.W."/>
            <person name="Fauchery L."/>
            <person name="Girlanda M."/>
            <person name="Hayes R."/>
            <person name="Keri Z."/>
            <person name="Labutti K."/>
            <person name="Lipzen A."/>
            <person name="Lombard V."/>
            <person name="Magnuson J."/>
            <person name="Maillard F."/>
            <person name="Morin E."/>
            <person name="Murat C."/>
            <person name="Nolan M."/>
            <person name="Ohm R."/>
            <person name="Pangilinan J."/>
            <person name="Pereira M."/>
            <person name="Perotto S."/>
            <person name="Peter M."/>
            <person name="Riley R."/>
            <person name="Sitrit Y."/>
            <person name="Stielow B."/>
            <person name="Szollosi G."/>
            <person name="Zifcakova L."/>
            <person name="Stursova M."/>
            <person name="Spatafora J.W."/>
            <person name="Tedersoo L."/>
            <person name="Vaario L.-M."/>
            <person name="Yamada A."/>
            <person name="Yan M."/>
            <person name="Wang P."/>
            <person name="Xu J."/>
            <person name="Bruns T."/>
            <person name="Baldrian P."/>
            <person name="Vilgalys R."/>
            <person name="Henrissat B."/>
            <person name="Grigoriev I.V."/>
            <person name="Hibbett D."/>
            <person name="Nagy L.G."/>
            <person name="Martin F.M."/>
        </authorList>
    </citation>
    <scope>NUCLEOTIDE SEQUENCE</scope>
    <source>
        <strain evidence="1">P2</strain>
    </source>
</reference>
<proteinExistence type="predicted"/>
<keyword evidence="2" id="KW-1185">Reference proteome</keyword>
<organism evidence="1 2">
    <name type="scientific">Thelephora ganbajun</name>
    <name type="common">Ganba fungus</name>
    <dbReference type="NCBI Taxonomy" id="370292"/>
    <lineage>
        <taxon>Eukaryota</taxon>
        <taxon>Fungi</taxon>
        <taxon>Dikarya</taxon>
        <taxon>Basidiomycota</taxon>
        <taxon>Agaricomycotina</taxon>
        <taxon>Agaricomycetes</taxon>
        <taxon>Thelephorales</taxon>
        <taxon>Thelephoraceae</taxon>
        <taxon>Thelephora</taxon>
    </lineage>
</organism>
<evidence type="ECO:0000313" key="1">
    <source>
        <dbReference type="EMBL" id="KAF9644999.1"/>
    </source>
</evidence>
<dbReference type="Proteomes" id="UP000886501">
    <property type="component" value="Unassembled WGS sequence"/>
</dbReference>
<protein>
    <submittedName>
        <fullName evidence="1">WD40 repeat-like protein</fullName>
    </submittedName>
</protein>
<evidence type="ECO:0000313" key="2">
    <source>
        <dbReference type="Proteomes" id="UP000886501"/>
    </source>
</evidence>
<sequence>MVADPEDITSAGEDSPTRDDNAPKTNKDDPQVPQPQPPTNEYLNRPPPPPSSSTFSPDGTLLTSRPGDKLVKIWSPHTGKLVRSLTGHPKGLSAVVWSSDSVFLALASGDTTIRIWTVDTGLTTKILKSHTRYMFCVNYNSASDKLVVATVTWIWDITKGKCLKTLHGHLAYVAAVHSNWDASLIVSCICDGSIRIWNSATGQYLKTLAESYNAVCQHAQFSPNSKYILSRPRDPITGLPNLSLPQRSIFSSFTTSVMNYVDGKLFHKHP</sequence>
<reference evidence="1" key="2">
    <citation type="journal article" date="2020" name="Nat. Commun.">
        <title>Large-scale genome sequencing of mycorrhizal fungi provides insights into the early evolution of symbiotic traits.</title>
        <authorList>
            <person name="Miyauchi S."/>
            <person name="Kiss E."/>
            <person name="Kuo A."/>
            <person name="Drula E."/>
            <person name="Kohler A."/>
            <person name="Sanchez-Garcia M."/>
            <person name="Morin E."/>
            <person name="Andreopoulos B."/>
            <person name="Barry K.W."/>
            <person name="Bonito G."/>
            <person name="Buee M."/>
            <person name="Carver A."/>
            <person name="Chen C."/>
            <person name="Cichocki N."/>
            <person name="Clum A."/>
            <person name="Culley D."/>
            <person name="Crous P.W."/>
            <person name="Fauchery L."/>
            <person name="Girlanda M."/>
            <person name="Hayes R.D."/>
            <person name="Keri Z."/>
            <person name="LaButti K."/>
            <person name="Lipzen A."/>
            <person name="Lombard V."/>
            <person name="Magnuson J."/>
            <person name="Maillard F."/>
            <person name="Murat C."/>
            <person name="Nolan M."/>
            <person name="Ohm R.A."/>
            <person name="Pangilinan J."/>
            <person name="Pereira M.F."/>
            <person name="Perotto S."/>
            <person name="Peter M."/>
            <person name="Pfister S."/>
            <person name="Riley R."/>
            <person name="Sitrit Y."/>
            <person name="Stielow J.B."/>
            <person name="Szollosi G."/>
            <person name="Zifcakova L."/>
            <person name="Stursova M."/>
            <person name="Spatafora J.W."/>
            <person name="Tedersoo L."/>
            <person name="Vaario L.M."/>
            <person name="Yamada A."/>
            <person name="Yan M."/>
            <person name="Wang P."/>
            <person name="Xu J."/>
            <person name="Bruns T."/>
            <person name="Baldrian P."/>
            <person name="Vilgalys R."/>
            <person name="Dunand C."/>
            <person name="Henrissat B."/>
            <person name="Grigoriev I.V."/>
            <person name="Hibbett D."/>
            <person name="Nagy L.G."/>
            <person name="Martin F.M."/>
        </authorList>
    </citation>
    <scope>NUCLEOTIDE SEQUENCE</scope>
    <source>
        <strain evidence="1">P2</strain>
    </source>
</reference>